<dbReference type="Pfam" id="PF03098">
    <property type="entry name" value="An_peroxidase"/>
    <property type="match status" value="1"/>
</dbReference>
<dbReference type="GO" id="GO:0046872">
    <property type="term" value="F:metal ion binding"/>
    <property type="evidence" value="ECO:0007669"/>
    <property type="project" value="UniProtKB-KW"/>
</dbReference>
<dbReference type="InterPro" id="IPR019791">
    <property type="entry name" value="Haem_peroxidase_animal"/>
</dbReference>
<dbReference type="GO" id="GO:0006979">
    <property type="term" value="P:response to oxidative stress"/>
    <property type="evidence" value="ECO:0007669"/>
    <property type="project" value="InterPro"/>
</dbReference>
<dbReference type="OrthoDB" id="823504at2759"/>
<evidence type="ECO:0000256" key="5">
    <source>
        <dbReference type="SAM" id="SignalP"/>
    </source>
</evidence>
<organism evidence="6 7">
    <name type="scientific">Chondrus crispus</name>
    <name type="common">Carrageen Irish moss</name>
    <name type="synonym">Polymorpha crispa</name>
    <dbReference type="NCBI Taxonomy" id="2769"/>
    <lineage>
        <taxon>Eukaryota</taxon>
        <taxon>Rhodophyta</taxon>
        <taxon>Florideophyceae</taxon>
        <taxon>Rhodymeniophycidae</taxon>
        <taxon>Gigartinales</taxon>
        <taxon>Gigartinaceae</taxon>
        <taxon>Chondrus</taxon>
    </lineage>
</organism>
<keyword evidence="4" id="KW-0479">Metal-binding</keyword>
<dbReference type="PRINTS" id="PR00457">
    <property type="entry name" value="ANPEROXIDASE"/>
</dbReference>
<dbReference type="PROSITE" id="PS50292">
    <property type="entry name" value="PEROXIDASE_3"/>
    <property type="match status" value="1"/>
</dbReference>
<sequence>MKKAIATFTLVCLLGSIVAQPTSGNGPADSEAFDAVGPQSAVFETRSMAQCDPRFRTFDGTCTNNATEISRTQGSAGLPHFSYFLESPPELLFSGELPSPRLISNGLTTQTMDIREPRGLNELVTFFGQLIDHTCASTPTNNGAEGTIAEPAFIDVPADDPIMANISGSQLMFFRSEREELRLEPGVERAINILTSAMDLDSVYGPSKARSDALRSFVDGELKTSPNDLLPLNTLGLSNEPSPSANFFVAGDARSNEHPVLTTIHTVFLREHNDIAREIKAAFPEMNDEEIFNNSRQVNIAQFQRIVFDEWYPAITGRTLPPYAGFSPTTDPTASILFTTASFRVGHTLVNNEITRLGPGLTPLTPLDLTMTFFAGVGPIMAEGIEPILRGVLNTGAQKIDLMVVDALRNFLFTNVEEVIGLDLIALNLQRSRDNGVMLYTEIRSRFRSGSEAVVEGFSDISSDPNVQSRLQSVYGDVDSIEAWIGLMAEDHAPGSSMGATMLAIWEEEFGRFRDGDRFYYENTFQYDPRILAGIPRLQAALNGEDTMKALLLRNTNIAPADMPDSPFFTN</sequence>
<name>R7Q3J7_CHOCR</name>
<keyword evidence="4" id="KW-0349">Heme</keyword>
<dbReference type="Gene3D" id="1.10.640.10">
    <property type="entry name" value="Haem peroxidase domain superfamily, animal type"/>
    <property type="match status" value="1"/>
</dbReference>
<dbReference type="InterPro" id="IPR037120">
    <property type="entry name" value="Haem_peroxidase_sf_animal"/>
</dbReference>
<dbReference type="PANTHER" id="PTHR11475">
    <property type="entry name" value="OXIDASE/PEROXIDASE"/>
    <property type="match status" value="1"/>
</dbReference>
<evidence type="ECO:0000256" key="3">
    <source>
        <dbReference type="ARBA" id="ARBA00023180"/>
    </source>
</evidence>
<dbReference type="Gramene" id="CDF32584">
    <property type="protein sequence ID" value="CDF32584"/>
    <property type="gene ID" value="CHC_T00008836001"/>
</dbReference>
<evidence type="ECO:0000256" key="4">
    <source>
        <dbReference type="PIRSR" id="PIRSR619791-2"/>
    </source>
</evidence>
<dbReference type="InterPro" id="IPR010255">
    <property type="entry name" value="Haem_peroxidase_sf"/>
</dbReference>
<dbReference type="RefSeq" id="XP_005712249.1">
    <property type="nucleotide sequence ID" value="XM_005712192.1"/>
</dbReference>
<feature type="binding site" description="axial binding residue" evidence="4">
    <location>
        <position position="347"/>
    </location>
    <ligand>
        <name>heme b</name>
        <dbReference type="ChEBI" id="CHEBI:60344"/>
    </ligand>
    <ligandPart>
        <name>Fe</name>
        <dbReference type="ChEBI" id="CHEBI:18248"/>
    </ligandPart>
</feature>
<dbReference type="PANTHER" id="PTHR11475:SF4">
    <property type="entry name" value="CHORION PEROXIDASE"/>
    <property type="match status" value="1"/>
</dbReference>
<accession>R7Q3J7</accession>
<feature type="chain" id="PRO_5004454510" evidence="5">
    <location>
        <begin position="20"/>
        <end position="571"/>
    </location>
</feature>
<keyword evidence="6" id="KW-0575">Peroxidase</keyword>
<dbReference type="KEGG" id="ccp:CHC_T00008836001"/>
<dbReference type="GO" id="GO:0004601">
    <property type="term" value="F:peroxidase activity"/>
    <property type="evidence" value="ECO:0007669"/>
    <property type="project" value="UniProtKB-KW"/>
</dbReference>
<evidence type="ECO:0000313" key="7">
    <source>
        <dbReference type="Proteomes" id="UP000012073"/>
    </source>
</evidence>
<gene>
    <name evidence="6" type="ORF">CHC_T00008836001</name>
</gene>
<keyword evidence="3" id="KW-0325">Glycoprotein</keyword>
<protein>
    <submittedName>
        <fullName evidence="6">Animal heme peroxidase homologue</fullName>
    </submittedName>
</protein>
<evidence type="ECO:0000313" key="6">
    <source>
        <dbReference type="EMBL" id="CDF32584.1"/>
    </source>
</evidence>
<dbReference type="GO" id="GO:0005576">
    <property type="term" value="C:extracellular region"/>
    <property type="evidence" value="ECO:0007669"/>
    <property type="project" value="UniProtKB-SubCell"/>
</dbReference>
<dbReference type="GeneID" id="17319964"/>
<evidence type="ECO:0000256" key="1">
    <source>
        <dbReference type="ARBA" id="ARBA00004613"/>
    </source>
</evidence>
<dbReference type="GO" id="GO:0020037">
    <property type="term" value="F:heme binding"/>
    <property type="evidence" value="ECO:0007669"/>
    <property type="project" value="InterPro"/>
</dbReference>
<dbReference type="AlphaFoldDB" id="R7Q3J7"/>
<evidence type="ECO:0000256" key="2">
    <source>
        <dbReference type="ARBA" id="ARBA00022525"/>
    </source>
</evidence>
<keyword evidence="5" id="KW-0732">Signal</keyword>
<keyword evidence="2" id="KW-0964">Secreted</keyword>
<dbReference type="Proteomes" id="UP000012073">
    <property type="component" value="Unassembled WGS sequence"/>
</dbReference>
<keyword evidence="6" id="KW-0560">Oxidoreductase</keyword>
<feature type="signal peptide" evidence="5">
    <location>
        <begin position="1"/>
        <end position="19"/>
    </location>
</feature>
<dbReference type="SUPFAM" id="SSF48113">
    <property type="entry name" value="Heme-dependent peroxidases"/>
    <property type="match status" value="1"/>
</dbReference>
<dbReference type="EMBL" id="HG001519">
    <property type="protein sequence ID" value="CDF32584.1"/>
    <property type="molecule type" value="Genomic_DNA"/>
</dbReference>
<keyword evidence="4" id="KW-0408">Iron</keyword>
<reference evidence="7" key="1">
    <citation type="journal article" date="2013" name="Proc. Natl. Acad. Sci. U.S.A.">
        <title>Genome structure and metabolic features in the red seaweed Chondrus crispus shed light on evolution of the Archaeplastida.</title>
        <authorList>
            <person name="Collen J."/>
            <person name="Porcel B."/>
            <person name="Carre W."/>
            <person name="Ball S.G."/>
            <person name="Chaparro C."/>
            <person name="Tonon T."/>
            <person name="Barbeyron T."/>
            <person name="Michel G."/>
            <person name="Noel B."/>
            <person name="Valentin K."/>
            <person name="Elias M."/>
            <person name="Artiguenave F."/>
            <person name="Arun A."/>
            <person name="Aury J.M."/>
            <person name="Barbosa-Neto J.F."/>
            <person name="Bothwell J.H."/>
            <person name="Bouget F.Y."/>
            <person name="Brillet L."/>
            <person name="Cabello-Hurtado F."/>
            <person name="Capella-Gutierrez S."/>
            <person name="Charrier B."/>
            <person name="Cladiere L."/>
            <person name="Cock J.M."/>
            <person name="Coelho S.M."/>
            <person name="Colleoni C."/>
            <person name="Czjzek M."/>
            <person name="Da Silva C."/>
            <person name="Delage L."/>
            <person name="Denoeud F."/>
            <person name="Deschamps P."/>
            <person name="Dittami S.M."/>
            <person name="Gabaldon T."/>
            <person name="Gachon C.M."/>
            <person name="Groisillier A."/>
            <person name="Herve C."/>
            <person name="Jabbari K."/>
            <person name="Katinka M."/>
            <person name="Kloareg B."/>
            <person name="Kowalczyk N."/>
            <person name="Labadie K."/>
            <person name="Leblanc C."/>
            <person name="Lopez P.J."/>
            <person name="McLachlan D.H."/>
            <person name="Meslet-Cladiere L."/>
            <person name="Moustafa A."/>
            <person name="Nehr Z."/>
            <person name="Nyvall Collen P."/>
            <person name="Panaud O."/>
            <person name="Partensky F."/>
            <person name="Poulain J."/>
            <person name="Rensing S.A."/>
            <person name="Rousvoal S."/>
            <person name="Samson G."/>
            <person name="Symeonidi A."/>
            <person name="Weissenbach J."/>
            <person name="Zambounis A."/>
            <person name="Wincker P."/>
            <person name="Boyen C."/>
        </authorList>
    </citation>
    <scope>NUCLEOTIDE SEQUENCE [LARGE SCALE GENOMIC DNA]</scope>
    <source>
        <strain evidence="7">cv. Stackhouse</strain>
    </source>
</reference>
<comment type="subcellular location">
    <subcellularLocation>
        <location evidence="1">Secreted</location>
    </subcellularLocation>
</comment>
<proteinExistence type="predicted"/>
<keyword evidence="7" id="KW-1185">Reference proteome</keyword>